<feature type="region of interest" description="Disordered" evidence="1">
    <location>
        <begin position="82"/>
        <end position="176"/>
    </location>
</feature>
<organism evidence="2 3">
    <name type="scientific">Eumeta variegata</name>
    <name type="common">Bagworm moth</name>
    <name type="synonym">Eumeta japonica</name>
    <dbReference type="NCBI Taxonomy" id="151549"/>
    <lineage>
        <taxon>Eukaryota</taxon>
        <taxon>Metazoa</taxon>
        <taxon>Ecdysozoa</taxon>
        <taxon>Arthropoda</taxon>
        <taxon>Hexapoda</taxon>
        <taxon>Insecta</taxon>
        <taxon>Pterygota</taxon>
        <taxon>Neoptera</taxon>
        <taxon>Endopterygota</taxon>
        <taxon>Lepidoptera</taxon>
        <taxon>Glossata</taxon>
        <taxon>Ditrysia</taxon>
        <taxon>Tineoidea</taxon>
        <taxon>Psychidae</taxon>
        <taxon>Oiketicinae</taxon>
        <taxon>Eumeta</taxon>
    </lineage>
</organism>
<protein>
    <submittedName>
        <fullName evidence="2">Uncharacterized protein</fullName>
    </submittedName>
</protein>
<feature type="compositionally biased region" description="Basic and acidic residues" evidence="1">
    <location>
        <begin position="96"/>
        <end position="109"/>
    </location>
</feature>
<evidence type="ECO:0000256" key="1">
    <source>
        <dbReference type="SAM" id="MobiDB-lite"/>
    </source>
</evidence>
<proteinExistence type="predicted"/>
<dbReference type="AlphaFoldDB" id="A0A4C1UWA4"/>
<keyword evidence="3" id="KW-1185">Reference proteome</keyword>
<reference evidence="2 3" key="1">
    <citation type="journal article" date="2019" name="Commun. Biol.">
        <title>The bagworm genome reveals a unique fibroin gene that provides high tensile strength.</title>
        <authorList>
            <person name="Kono N."/>
            <person name="Nakamura H."/>
            <person name="Ohtoshi R."/>
            <person name="Tomita M."/>
            <person name="Numata K."/>
            <person name="Arakawa K."/>
        </authorList>
    </citation>
    <scope>NUCLEOTIDE SEQUENCE [LARGE SCALE GENOMIC DNA]</scope>
</reference>
<dbReference type="EMBL" id="BGZK01000231">
    <property type="protein sequence ID" value="GBP30296.1"/>
    <property type="molecule type" value="Genomic_DNA"/>
</dbReference>
<name>A0A4C1UWA4_EUMVA</name>
<comment type="caution">
    <text evidence="2">The sequence shown here is derived from an EMBL/GenBank/DDBJ whole genome shotgun (WGS) entry which is preliminary data.</text>
</comment>
<sequence>MKAGGPLELSLTARRNALTEAVTSRMYSETVWYPIGRTDPFSGCRQVHHRMASREIFKTNIISLATQLADCKDAINRQKYQVTERRKKMKGFGGETPEREGTEGPDAGRRRAAGGEVEGAIVSDVAAPALAAGPWSRKISPGTPETARDGAARERRSRYVGPGHAPPDETGLQSCS</sequence>
<evidence type="ECO:0000313" key="3">
    <source>
        <dbReference type="Proteomes" id="UP000299102"/>
    </source>
</evidence>
<dbReference type="Proteomes" id="UP000299102">
    <property type="component" value="Unassembled WGS sequence"/>
</dbReference>
<evidence type="ECO:0000313" key="2">
    <source>
        <dbReference type="EMBL" id="GBP30296.1"/>
    </source>
</evidence>
<gene>
    <name evidence="2" type="ORF">EVAR_27909_1</name>
</gene>
<accession>A0A4C1UWA4</accession>